<dbReference type="GO" id="GO:0005524">
    <property type="term" value="F:ATP binding"/>
    <property type="evidence" value="ECO:0007669"/>
    <property type="project" value="UniProtKB-KW"/>
</dbReference>
<dbReference type="Gene3D" id="3.30.200.20">
    <property type="entry name" value="Phosphorylase Kinase, domain 1"/>
    <property type="match status" value="1"/>
</dbReference>
<sequence length="335" mass="38258">MTENAKSMDDKAKKEKLPMPKCPVKVGKAFKSVSVIDQGSFGIVYLAIGLNDETCAIKCIPQDPKIRSREIKVMLRLHHHNCVKLRRHFQTHDKKYDRDVENIVMEYLPENLSNFDMKFVKNHDHIPIILVKLFAYQMFSGLNHMHTIGYIHRDIKTSNLLIDPETGVLKICDFGSAKRPKLGQNSICYAGSRLYRAIESFLHSETCGAPMDIWSAGCVITRMLRGVNPIFASRTSEEMIDLTMNILGTPTPEDIQDMNVKFSPTTQYKRKPLQILLPSHTPDDIIDLLNNIFVYSPKKRFTAAQCMQHPCFSELFKMDKLPNGHPMPPLDEVPK</sequence>
<dbReference type="PANTHER" id="PTHR24057">
    <property type="entry name" value="GLYCOGEN SYNTHASE KINASE-3 ALPHA"/>
    <property type="match status" value="1"/>
</dbReference>
<organism evidence="8 9">
    <name type="scientific">Trichomonas vaginalis (strain ATCC PRA-98 / G3)</name>
    <dbReference type="NCBI Taxonomy" id="412133"/>
    <lineage>
        <taxon>Eukaryota</taxon>
        <taxon>Metamonada</taxon>
        <taxon>Parabasalia</taxon>
        <taxon>Trichomonadida</taxon>
        <taxon>Trichomonadidae</taxon>
        <taxon>Trichomonas</taxon>
    </lineage>
</organism>
<dbReference type="GO" id="GO:0030154">
    <property type="term" value="P:cell differentiation"/>
    <property type="evidence" value="ECO:0000318"/>
    <property type="project" value="GO_Central"/>
</dbReference>
<dbReference type="Pfam" id="PF00069">
    <property type="entry name" value="Pkinase"/>
    <property type="match status" value="1"/>
</dbReference>
<dbReference type="KEGG" id="tva:4761820"/>
<dbReference type="PROSITE" id="PS00108">
    <property type="entry name" value="PROTEIN_KINASE_ST"/>
    <property type="match status" value="1"/>
</dbReference>
<dbReference type="InParanoid" id="A2ETU1"/>
<comment type="similarity">
    <text evidence="1">Belongs to the protein kinase superfamily. CMGC Ser/Thr protein kinase family. GSK-3 subfamily.</text>
</comment>
<dbReference type="FunFam" id="1.10.510.10:FF:000624">
    <property type="entry name" value="Mitogen-activated protein kinase"/>
    <property type="match status" value="1"/>
</dbReference>
<gene>
    <name evidence="8" type="ORF">TVAG_315020</name>
</gene>
<dbReference type="CDD" id="cd14137">
    <property type="entry name" value="STKc_GSK3"/>
    <property type="match status" value="1"/>
</dbReference>
<evidence type="ECO:0000256" key="2">
    <source>
        <dbReference type="ARBA" id="ARBA00022527"/>
    </source>
</evidence>
<evidence type="ECO:0000256" key="4">
    <source>
        <dbReference type="ARBA" id="ARBA00022741"/>
    </source>
</evidence>
<proteinExistence type="inferred from homology"/>
<accession>A2ETU1</accession>
<dbReference type="Proteomes" id="UP000001542">
    <property type="component" value="Unassembled WGS sequence"/>
</dbReference>
<keyword evidence="4" id="KW-0547">Nucleotide-binding</keyword>
<dbReference type="SMR" id="A2ETU1"/>
<protein>
    <submittedName>
        <fullName evidence="8">CMGC family protein kinase</fullName>
    </submittedName>
</protein>
<dbReference type="EMBL" id="DS113489">
    <property type="protein sequence ID" value="EAY03972.1"/>
    <property type="molecule type" value="Genomic_DNA"/>
</dbReference>
<dbReference type="GO" id="GO:0005737">
    <property type="term" value="C:cytoplasm"/>
    <property type="evidence" value="ECO:0000318"/>
    <property type="project" value="GO_Central"/>
</dbReference>
<dbReference type="SMART" id="SM00220">
    <property type="entry name" value="S_TKc"/>
    <property type="match status" value="1"/>
</dbReference>
<keyword evidence="2" id="KW-0723">Serine/threonine-protein kinase</keyword>
<dbReference type="GO" id="GO:0005634">
    <property type="term" value="C:nucleus"/>
    <property type="evidence" value="ECO:0000318"/>
    <property type="project" value="GO_Central"/>
</dbReference>
<dbReference type="AlphaFoldDB" id="A2ETU1"/>
<evidence type="ECO:0000256" key="5">
    <source>
        <dbReference type="ARBA" id="ARBA00022777"/>
    </source>
</evidence>
<dbReference type="OMA" id="CAIKCIP"/>
<evidence type="ECO:0000256" key="3">
    <source>
        <dbReference type="ARBA" id="ARBA00022679"/>
    </source>
</evidence>
<keyword evidence="9" id="KW-1185">Reference proteome</keyword>
<name>A2ETU1_TRIV3</name>
<dbReference type="VEuPathDB" id="TrichDB:TVAG_315020"/>
<evidence type="ECO:0000256" key="1">
    <source>
        <dbReference type="ARBA" id="ARBA00005527"/>
    </source>
</evidence>
<evidence type="ECO:0000259" key="7">
    <source>
        <dbReference type="PROSITE" id="PS50011"/>
    </source>
</evidence>
<reference evidence="8" key="2">
    <citation type="journal article" date="2007" name="Science">
        <title>Draft genome sequence of the sexually transmitted pathogen Trichomonas vaginalis.</title>
        <authorList>
            <person name="Carlton J.M."/>
            <person name="Hirt R.P."/>
            <person name="Silva J.C."/>
            <person name="Delcher A.L."/>
            <person name="Schatz M."/>
            <person name="Zhao Q."/>
            <person name="Wortman J.R."/>
            <person name="Bidwell S.L."/>
            <person name="Alsmark U.C.M."/>
            <person name="Besteiro S."/>
            <person name="Sicheritz-Ponten T."/>
            <person name="Noel C.J."/>
            <person name="Dacks J.B."/>
            <person name="Foster P.G."/>
            <person name="Simillion C."/>
            <person name="Van de Peer Y."/>
            <person name="Miranda-Saavedra D."/>
            <person name="Barton G.J."/>
            <person name="Westrop G.D."/>
            <person name="Mueller S."/>
            <person name="Dessi D."/>
            <person name="Fiori P.L."/>
            <person name="Ren Q."/>
            <person name="Paulsen I."/>
            <person name="Zhang H."/>
            <person name="Bastida-Corcuera F.D."/>
            <person name="Simoes-Barbosa A."/>
            <person name="Brown M.T."/>
            <person name="Hayes R.D."/>
            <person name="Mukherjee M."/>
            <person name="Okumura C.Y."/>
            <person name="Schneider R."/>
            <person name="Smith A.J."/>
            <person name="Vanacova S."/>
            <person name="Villalvazo M."/>
            <person name="Haas B.J."/>
            <person name="Pertea M."/>
            <person name="Feldblyum T.V."/>
            <person name="Utterback T.R."/>
            <person name="Shu C.L."/>
            <person name="Osoegawa K."/>
            <person name="de Jong P.J."/>
            <person name="Hrdy I."/>
            <person name="Horvathova L."/>
            <person name="Zubacova Z."/>
            <person name="Dolezal P."/>
            <person name="Malik S.B."/>
            <person name="Logsdon J.M. Jr."/>
            <person name="Henze K."/>
            <person name="Gupta A."/>
            <person name="Wang C.C."/>
            <person name="Dunne R.L."/>
            <person name="Upcroft J.A."/>
            <person name="Upcroft P."/>
            <person name="White O."/>
            <person name="Salzberg S.L."/>
            <person name="Tang P."/>
            <person name="Chiu C.-H."/>
            <person name="Lee Y.-S."/>
            <person name="Embley T.M."/>
            <person name="Coombs G.H."/>
            <person name="Mottram J.C."/>
            <person name="Tachezy J."/>
            <person name="Fraser-Liggett C.M."/>
            <person name="Johnson P.J."/>
        </authorList>
    </citation>
    <scope>NUCLEOTIDE SEQUENCE [LARGE SCALE GENOMIC DNA]</scope>
    <source>
        <strain evidence="8">G3</strain>
    </source>
</reference>
<dbReference type="RefSeq" id="XP_001316195.1">
    <property type="nucleotide sequence ID" value="XM_001316160.1"/>
</dbReference>
<dbReference type="PANTHER" id="PTHR24057:SF0">
    <property type="entry name" value="PROTEIN KINASE SHAGGY-RELATED"/>
    <property type="match status" value="1"/>
</dbReference>
<dbReference type="GO" id="GO:0007165">
    <property type="term" value="P:signal transduction"/>
    <property type="evidence" value="ECO:0000318"/>
    <property type="project" value="GO_Central"/>
</dbReference>
<keyword evidence="5 8" id="KW-0418">Kinase</keyword>
<dbReference type="eggNOG" id="KOG0658">
    <property type="taxonomic scope" value="Eukaryota"/>
</dbReference>
<dbReference type="InterPro" id="IPR008271">
    <property type="entry name" value="Ser/Thr_kinase_AS"/>
</dbReference>
<evidence type="ECO:0000256" key="6">
    <source>
        <dbReference type="ARBA" id="ARBA00022840"/>
    </source>
</evidence>
<dbReference type="SUPFAM" id="SSF56112">
    <property type="entry name" value="Protein kinase-like (PK-like)"/>
    <property type="match status" value="1"/>
</dbReference>
<keyword evidence="3" id="KW-0808">Transferase</keyword>
<keyword evidence="6" id="KW-0067">ATP-binding</keyword>
<dbReference type="GO" id="GO:0004674">
    <property type="term" value="F:protein serine/threonine kinase activity"/>
    <property type="evidence" value="ECO:0000318"/>
    <property type="project" value="GO_Central"/>
</dbReference>
<dbReference type="InterPro" id="IPR011009">
    <property type="entry name" value="Kinase-like_dom_sf"/>
</dbReference>
<dbReference type="STRING" id="5722.A2ETU1"/>
<feature type="domain" description="Protein kinase" evidence="7">
    <location>
        <begin position="30"/>
        <end position="312"/>
    </location>
</feature>
<dbReference type="VEuPathDB" id="TrichDB:TVAGG3_0045750"/>
<dbReference type="InterPro" id="IPR039192">
    <property type="entry name" value="STKc_GSK3"/>
</dbReference>
<evidence type="ECO:0000313" key="9">
    <source>
        <dbReference type="Proteomes" id="UP000001542"/>
    </source>
</evidence>
<dbReference type="InterPro" id="IPR000719">
    <property type="entry name" value="Prot_kinase_dom"/>
</dbReference>
<evidence type="ECO:0000313" key="8">
    <source>
        <dbReference type="EMBL" id="EAY03972.1"/>
    </source>
</evidence>
<dbReference type="PROSITE" id="PS50011">
    <property type="entry name" value="PROTEIN_KINASE_DOM"/>
    <property type="match status" value="1"/>
</dbReference>
<reference evidence="8" key="1">
    <citation type="submission" date="2006-10" db="EMBL/GenBank/DDBJ databases">
        <authorList>
            <person name="Amadeo P."/>
            <person name="Zhao Q."/>
            <person name="Wortman J."/>
            <person name="Fraser-Liggett C."/>
            <person name="Carlton J."/>
        </authorList>
    </citation>
    <scope>NUCLEOTIDE SEQUENCE</scope>
    <source>
        <strain evidence="8">G3</strain>
    </source>
</reference>
<dbReference type="InterPro" id="IPR050591">
    <property type="entry name" value="GSK-3"/>
</dbReference>
<dbReference type="Gene3D" id="1.10.510.10">
    <property type="entry name" value="Transferase(Phosphotransferase) domain 1"/>
    <property type="match status" value="1"/>
</dbReference>